<dbReference type="EMBL" id="WOTE01000001">
    <property type="protein sequence ID" value="NHO38322.1"/>
    <property type="molecule type" value="Genomic_DNA"/>
</dbReference>
<evidence type="ECO:0000313" key="3">
    <source>
        <dbReference type="Proteomes" id="UP000657200"/>
    </source>
</evidence>
<evidence type="ECO:0008006" key="4">
    <source>
        <dbReference type="Google" id="ProtNLM"/>
    </source>
</evidence>
<protein>
    <recommendedName>
        <fullName evidence="4">Glycerophosphodiester phosphodiesterase</fullName>
    </recommendedName>
</protein>
<proteinExistence type="predicted"/>
<keyword evidence="1" id="KW-0812">Transmembrane</keyword>
<reference evidence="2 3" key="1">
    <citation type="journal article" date="2020" name="Int. J. Syst. Evol. Microbiol.">
        <title>Novel acetic acid bacteria from cider fermentations: Acetobacter conturbans sp. nov. and Acetobacter fallax sp. nov.</title>
        <authorList>
            <person name="Sombolestani A.S."/>
            <person name="Cleenwerck I."/>
            <person name="Cnockaert M."/>
            <person name="Borremans W."/>
            <person name="Wieme A.D."/>
            <person name="De Vuyst L."/>
            <person name="Vandamme P."/>
        </authorList>
    </citation>
    <scope>NUCLEOTIDE SEQUENCE [LARGE SCALE GENOMIC DNA]</scope>
    <source>
        <strain evidence="2 3">LMG 23848</strain>
    </source>
</reference>
<gene>
    <name evidence="2" type="ORF">GOB80_01265</name>
</gene>
<dbReference type="InterPro" id="IPR017946">
    <property type="entry name" value="PLC-like_Pdiesterase_TIM-brl"/>
</dbReference>
<dbReference type="Proteomes" id="UP000657200">
    <property type="component" value="Unassembled WGS sequence"/>
</dbReference>
<dbReference type="Gene3D" id="3.20.20.190">
    <property type="entry name" value="Phosphatidylinositol (PI) phosphodiesterase"/>
    <property type="match status" value="1"/>
</dbReference>
<feature type="transmembrane region" description="Helical" evidence="1">
    <location>
        <begin position="26"/>
        <end position="43"/>
    </location>
</feature>
<dbReference type="RefSeq" id="WP_173567910.1">
    <property type="nucleotide sequence ID" value="NZ_JBNZCO010000001.1"/>
</dbReference>
<sequence length="258" mass="27452">MSHPEQGADMSVCCTATTSHRCLKKIAVAAALCVASVAILAIHHTKTSGIMARIHHGLIVCASNSGTQNVAQAATISSIGRPSMVRLGLTNSADGQVAVEPGSSTLATVLDTARHSNTFLMLDLHEADPKEVAFQVSKAHMRDRVIFVPADYKSTTAALQADSKVMVAIPVNSERDAYNAHRMAGRHPYAAYLSPTASPSLFSLVHRDAEAIITETPSSKISTADFLANRPIDIMITHQPYQLTTSLALPTSDVTHSE</sequence>
<keyword evidence="1" id="KW-1133">Transmembrane helix</keyword>
<evidence type="ECO:0000313" key="2">
    <source>
        <dbReference type="EMBL" id="NHO38322.1"/>
    </source>
</evidence>
<accession>A0ABX0KE76</accession>
<keyword evidence="3" id="KW-1185">Reference proteome</keyword>
<dbReference type="SUPFAM" id="SSF51695">
    <property type="entry name" value="PLC-like phosphodiesterases"/>
    <property type="match status" value="1"/>
</dbReference>
<comment type="caution">
    <text evidence="2">The sequence shown here is derived from an EMBL/GenBank/DDBJ whole genome shotgun (WGS) entry which is preliminary data.</text>
</comment>
<evidence type="ECO:0000256" key="1">
    <source>
        <dbReference type="SAM" id="Phobius"/>
    </source>
</evidence>
<organism evidence="2 3">
    <name type="scientific">Acetobacter ghanensis</name>
    <dbReference type="NCBI Taxonomy" id="431306"/>
    <lineage>
        <taxon>Bacteria</taxon>
        <taxon>Pseudomonadati</taxon>
        <taxon>Pseudomonadota</taxon>
        <taxon>Alphaproteobacteria</taxon>
        <taxon>Acetobacterales</taxon>
        <taxon>Acetobacteraceae</taxon>
        <taxon>Acetobacter</taxon>
    </lineage>
</organism>
<keyword evidence="1" id="KW-0472">Membrane</keyword>
<name>A0ABX0KE76_9PROT</name>